<feature type="signal peptide" evidence="2">
    <location>
        <begin position="1"/>
        <end position="27"/>
    </location>
</feature>
<gene>
    <name evidence="3" type="ORF">E4Q08_11565</name>
</gene>
<evidence type="ECO:0000256" key="1">
    <source>
        <dbReference type="SAM" id="MobiDB-lite"/>
    </source>
</evidence>
<evidence type="ECO:0000313" key="3">
    <source>
        <dbReference type="EMBL" id="NMQ05857.1"/>
    </source>
</evidence>
<feature type="region of interest" description="Disordered" evidence="1">
    <location>
        <begin position="125"/>
        <end position="145"/>
    </location>
</feature>
<name>A0ABX1T859_9PROT</name>
<keyword evidence="2" id="KW-0732">Signal</keyword>
<keyword evidence="4" id="KW-1185">Reference proteome</keyword>
<dbReference type="EMBL" id="SPMX01000029">
    <property type="protein sequence ID" value="NMQ05857.1"/>
    <property type="molecule type" value="Genomic_DNA"/>
</dbReference>
<evidence type="ECO:0000313" key="4">
    <source>
        <dbReference type="Proteomes" id="UP000886469"/>
    </source>
</evidence>
<dbReference type="Proteomes" id="UP000886469">
    <property type="component" value="Unassembled WGS sequence"/>
</dbReference>
<feature type="chain" id="PRO_5047268937" evidence="2">
    <location>
        <begin position="28"/>
        <end position="263"/>
    </location>
</feature>
<comment type="caution">
    <text evidence="3">The sequence shown here is derived from an EMBL/GenBank/DDBJ whole genome shotgun (WGS) entry which is preliminary data.</text>
</comment>
<reference evidence="3" key="1">
    <citation type="submission" date="2019-03" db="EMBL/GenBank/DDBJ databases">
        <title>Metabolic reconstructions from genomes of highly enriched 'Candidatus Accumulibacter' and 'Candidatus Competibacter' bioreactor populations.</title>
        <authorList>
            <person name="Annavajhala M.K."/>
            <person name="Welles L."/>
            <person name="Abbas B."/>
            <person name="Sorokin D."/>
            <person name="Park H."/>
            <person name="Van Loosdrecht M."/>
            <person name="Chandran K."/>
        </authorList>
    </citation>
    <scope>NUCLEOTIDE SEQUENCE</scope>
    <source>
        <strain evidence="3">SBR_L</strain>
    </source>
</reference>
<feature type="compositionally biased region" description="Pro residues" evidence="1">
    <location>
        <begin position="129"/>
        <end position="140"/>
    </location>
</feature>
<sequence length="263" mass="28709">MKSPIVFHLTRWGSAFLAAIVPQLANAQISIEAQTKGLDAIADFAERMCAKIPLTGSSATVELSGQAKAELSKLLKKLADAGIGGAAKYQTFEYENVLQKDLLHAVRMSQDCRITIFKDLNSKLIPSPRAEPPGPLPQPRVPSRSRSCAPQWQTCVGFENLAGLWRGKIPHGPILSVVVEPQEGADVYASLAIEKQKCQATLKLSYVNDNMLTTSEFFFKPVRVTSACPSIESIVLTPSPTTSWFNLNKPDGNQLTFVINKKI</sequence>
<proteinExistence type="predicted"/>
<organism evidence="3 4">
    <name type="scientific">Candidatus Accumulibacter contiguus</name>
    <dbReference type="NCBI Taxonomy" id="2954381"/>
    <lineage>
        <taxon>Bacteria</taxon>
        <taxon>Pseudomonadati</taxon>
        <taxon>Pseudomonadota</taxon>
        <taxon>Betaproteobacteria</taxon>
        <taxon>Candidatus Accumulibacter</taxon>
    </lineage>
</organism>
<accession>A0ABX1T859</accession>
<protein>
    <submittedName>
        <fullName evidence="3">Uncharacterized protein</fullName>
    </submittedName>
</protein>
<evidence type="ECO:0000256" key="2">
    <source>
        <dbReference type="SAM" id="SignalP"/>
    </source>
</evidence>
<dbReference type="RefSeq" id="WP_169070502.1">
    <property type="nucleotide sequence ID" value="NZ_JAZKUC010000001.1"/>
</dbReference>